<dbReference type="Pfam" id="PF01636">
    <property type="entry name" value="APH"/>
    <property type="match status" value="1"/>
</dbReference>
<evidence type="ECO:0000259" key="1">
    <source>
        <dbReference type="Pfam" id="PF01636"/>
    </source>
</evidence>
<dbReference type="EMBL" id="RBXL01000001">
    <property type="protein sequence ID" value="RKT46151.1"/>
    <property type="molecule type" value="Genomic_DNA"/>
</dbReference>
<dbReference type="Gene3D" id="3.90.1200.10">
    <property type="match status" value="1"/>
</dbReference>
<keyword evidence="2" id="KW-0808">Transferase</keyword>
<dbReference type="RefSeq" id="WP_120798314.1">
    <property type="nucleotide sequence ID" value="NZ_RBXL01000001.1"/>
</dbReference>
<organism evidence="2 3">
    <name type="scientific">Thiocapsa rosea</name>
    <dbReference type="NCBI Taxonomy" id="69360"/>
    <lineage>
        <taxon>Bacteria</taxon>
        <taxon>Pseudomonadati</taxon>
        <taxon>Pseudomonadota</taxon>
        <taxon>Gammaproteobacteria</taxon>
        <taxon>Chromatiales</taxon>
        <taxon>Chromatiaceae</taxon>
        <taxon>Thiocapsa</taxon>
    </lineage>
</organism>
<dbReference type="InterPro" id="IPR011009">
    <property type="entry name" value="Kinase-like_dom_sf"/>
</dbReference>
<keyword evidence="3" id="KW-1185">Reference proteome</keyword>
<reference evidence="2 3" key="1">
    <citation type="submission" date="2018-10" db="EMBL/GenBank/DDBJ databases">
        <title>Genomic Encyclopedia of Archaeal and Bacterial Type Strains, Phase II (KMG-II): from individual species to whole genera.</title>
        <authorList>
            <person name="Goeker M."/>
        </authorList>
    </citation>
    <scope>NUCLEOTIDE SEQUENCE [LARGE SCALE GENOMIC DNA]</scope>
    <source>
        <strain evidence="2 3">DSM 235</strain>
    </source>
</reference>
<feature type="domain" description="Aminoglycoside phosphotransferase" evidence="1">
    <location>
        <begin position="167"/>
        <end position="375"/>
    </location>
</feature>
<protein>
    <submittedName>
        <fullName evidence="2">Phosphotransferase family enzyme</fullName>
    </submittedName>
</protein>
<dbReference type="Proteomes" id="UP000274556">
    <property type="component" value="Unassembled WGS sequence"/>
</dbReference>
<evidence type="ECO:0000313" key="3">
    <source>
        <dbReference type="Proteomes" id="UP000274556"/>
    </source>
</evidence>
<name>A0A495V9S0_9GAMM</name>
<dbReference type="OrthoDB" id="581471at2"/>
<sequence>MLSDPDRALAARDTALPGLGLVLDREAILDAVCMAWPDDGITSLETSYLRYKPGTNCLVGYRARTPRGPLRFHAKAFADARDAVRQAGKAAKAGTGAGICLIEERRSLLRRFPLDRRLPALAALVDAEARGLLMSALAPEALELRRAELETLHYKPERRYVGKLSVDGGARAIVKLYDERDFPNAWRSAKAIRDFTASERLRVSRAIGRSKQQRVIVSRWIPGDPLNAWLHGPAHEPSPMRPVGAALAAFHRQAPGSLAPVMREQEAMAALAAADAVAGLQPRLAHLAQRLASRMASALLAAPGQHPCIHGDFSADQILLDADRVAIIDYDQAGSGDPAADLGSFIARLEDDCLAGRLASARAEEIAADLIEGYCREGRCARPVRTDLYVAAGLLRLAPEAFRRRECNWPERIEQTLLRVEHLLRGQTGRPSFEPHAPRRRRSTA</sequence>
<proteinExistence type="predicted"/>
<comment type="caution">
    <text evidence="2">The sequence shown here is derived from an EMBL/GenBank/DDBJ whole genome shotgun (WGS) entry which is preliminary data.</text>
</comment>
<dbReference type="InterPro" id="IPR002575">
    <property type="entry name" value="Aminoglycoside_PTrfase"/>
</dbReference>
<dbReference type="AlphaFoldDB" id="A0A495V9S0"/>
<dbReference type="GO" id="GO:0016740">
    <property type="term" value="F:transferase activity"/>
    <property type="evidence" value="ECO:0007669"/>
    <property type="project" value="UniProtKB-KW"/>
</dbReference>
<dbReference type="SUPFAM" id="SSF56112">
    <property type="entry name" value="Protein kinase-like (PK-like)"/>
    <property type="match status" value="1"/>
</dbReference>
<gene>
    <name evidence="2" type="ORF">BDD21_3650</name>
</gene>
<accession>A0A495V9S0</accession>
<evidence type="ECO:0000313" key="2">
    <source>
        <dbReference type="EMBL" id="RKT46151.1"/>
    </source>
</evidence>